<evidence type="ECO:0000259" key="2">
    <source>
        <dbReference type="PROSITE" id="PS50801"/>
    </source>
</evidence>
<reference evidence="3 4" key="1">
    <citation type="submission" date="2018-11" db="EMBL/GenBank/DDBJ databases">
        <title>Micromonospora sp. PPF5-17, a new actinomycetes isolated from a hot spring soil.</title>
        <authorList>
            <person name="Thawai C."/>
        </authorList>
    </citation>
    <scope>NUCLEOTIDE SEQUENCE [LARGE SCALE GENOMIC DNA]</scope>
    <source>
        <strain evidence="3 4">PPF5-17</strain>
    </source>
</reference>
<dbReference type="InterPro" id="IPR058548">
    <property type="entry name" value="MlaB-like_STAS"/>
</dbReference>
<evidence type="ECO:0000256" key="1">
    <source>
        <dbReference type="SAM" id="MobiDB-lite"/>
    </source>
</evidence>
<organism evidence="3 4">
    <name type="scientific">Micromonospora solifontis</name>
    <dbReference type="NCBI Taxonomy" id="2487138"/>
    <lineage>
        <taxon>Bacteria</taxon>
        <taxon>Bacillati</taxon>
        <taxon>Actinomycetota</taxon>
        <taxon>Actinomycetes</taxon>
        <taxon>Micromonosporales</taxon>
        <taxon>Micromonosporaceae</taxon>
        <taxon>Micromonospora</taxon>
    </lineage>
</organism>
<keyword evidence="4" id="KW-1185">Reference proteome</keyword>
<dbReference type="InterPro" id="IPR002645">
    <property type="entry name" value="STAS_dom"/>
</dbReference>
<accession>A0ABX9WHY7</accession>
<dbReference type="RefSeq" id="WP_123240425.1">
    <property type="nucleotide sequence ID" value="NZ_JAAHBY010000018.1"/>
</dbReference>
<dbReference type="Pfam" id="PF13466">
    <property type="entry name" value="STAS_2"/>
    <property type="match status" value="1"/>
</dbReference>
<sequence>MTAPPQSPPECAVPLVEVEITEELDLARLSEVAVVLDRVLALHPREVIVDMAECRHVDAAAIALLLDVHRRMARRRATLTVRNPNPRIHRILETARLGETVPIVHTPRPARRPVASEPPPDAPARGRARVASQP</sequence>
<dbReference type="SUPFAM" id="SSF52091">
    <property type="entry name" value="SpoIIaa-like"/>
    <property type="match status" value="1"/>
</dbReference>
<feature type="compositionally biased region" description="Low complexity" evidence="1">
    <location>
        <begin position="123"/>
        <end position="134"/>
    </location>
</feature>
<gene>
    <name evidence="3" type="ORF">EFE23_08855</name>
</gene>
<dbReference type="CDD" id="cd07043">
    <property type="entry name" value="STAS_anti-anti-sigma_factors"/>
    <property type="match status" value="1"/>
</dbReference>
<dbReference type="Gene3D" id="3.30.750.24">
    <property type="entry name" value="STAS domain"/>
    <property type="match status" value="1"/>
</dbReference>
<dbReference type="PROSITE" id="PS50801">
    <property type="entry name" value="STAS"/>
    <property type="match status" value="1"/>
</dbReference>
<dbReference type="InterPro" id="IPR036513">
    <property type="entry name" value="STAS_dom_sf"/>
</dbReference>
<feature type="region of interest" description="Disordered" evidence="1">
    <location>
        <begin position="102"/>
        <end position="134"/>
    </location>
</feature>
<dbReference type="PANTHER" id="PTHR33495">
    <property type="entry name" value="ANTI-SIGMA FACTOR ANTAGONIST TM_1081-RELATED-RELATED"/>
    <property type="match status" value="1"/>
</dbReference>
<proteinExistence type="predicted"/>
<dbReference type="PANTHER" id="PTHR33495:SF2">
    <property type="entry name" value="ANTI-SIGMA FACTOR ANTAGONIST TM_1081-RELATED"/>
    <property type="match status" value="1"/>
</dbReference>
<name>A0ABX9WHY7_9ACTN</name>
<protein>
    <submittedName>
        <fullName evidence="3">Anti-sigma factor antagonist</fullName>
    </submittedName>
</protein>
<evidence type="ECO:0000313" key="4">
    <source>
        <dbReference type="Proteomes" id="UP000280698"/>
    </source>
</evidence>
<evidence type="ECO:0000313" key="3">
    <source>
        <dbReference type="EMBL" id="RNL99679.1"/>
    </source>
</evidence>
<feature type="domain" description="STAS" evidence="2">
    <location>
        <begin position="18"/>
        <end position="117"/>
    </location>
</feature>
<dbReference type="Proteomes" id="UP000280698">
    <property type="component" value="Unassembled WGS sequence"/>
</dbReference>
<comment type="caution">
    <text evidence="3">The sequence shown here is derived from an EMBL/GenBank/DDBJ whole genome shotgun (WGS) entry which is preliminary data.</text>
</comment>
<dbReference type="EMBL" id="RJLN01000018">
    <property type="protein sequence ID" value="RNL99679.1"/>
    <property type="molecule type" value="Genomic_DNA"/>
</dbReference>